<comment type="caution">
    <text evidence="1">The sequence shown here is derived from an EMBL/GenBank/DDBJ whole genome shotgun (WGS) entry which is preliminary data.</text>
</comment>
<evidence type="ECO:0000313" key="1">
    <source>
        <dbReference type="EMBL" id="OHS99076.1"/>
    </source>
</evidence>
<accession>A0A1J4JP77</accession>
<name>A0A1J4JP77_9EUKA</name>
<proteinExistence type="predicted"/>
<dbReference type="GeneID" id="94829125"/>
<dbReference type="VEuPathDB" id="TrichDB:TRFO_08652"/>
<evidence type="ECO:0000313" key="2">
    <source>
        <dbReference type="Proteomes" id="UP000179807"/>
    </source>
</evidence>
<gene>
    <name evidence="1" type="ORF">TRFO_08652</name>
</gene>
<protein>
    <submittedName>
        <fullName evidence="1">Uncharacterized protein</fullName>
    </submittedName>
</protein>
<dbReference type="Proteomes" id="UP000179807">
    <property type="component" value="Unassembled WGS sequence"/>
</dbReference>
<dbReference type="SUPFAM" id="SSF48371">
    <property type="entry name" value="ARM repeat"/>
    <property type="match status" value="1"/>
</dbReference>
<reference evidence="1" key="1">
    <citation type="submission" date="2016-10" db="EMBL/GenBank/DDBJ databases">
        <authorList>
            <person name="Benchimol M."/>
            <person name="Almeida L.G."/>
            <person name="Vasconcelos A.T."/>
            <person name="Perreira-Neves A."/>
            <person name="Rosa I.A."/>
            <person name="Tasca T."/>
            <person name="Bogo M.R."/>
            <person name="de Souza W."/>
        </authorList>
    </citation>
    <scope>NUCLEOTIDE SEQUENCE [LARGE SCALE GENOMIC DNA]</scope>
    <source>
        <strain evidence="1">K</strain>
    </source>
</reference>
<keyword evidence="2" id="KW-1185">Reference proteome</keyword>
<dbReference type="InterPro" id="IPR016024">
    <property type="entry name" value="ARM-type_fold"/>
</dbReference>
<dbReference type="AlphaFoldDB" id="A0A1J4JP77"/>
<sequence>MNSDNHPLDKDLQEIRTEIRSYNDGDSSKEIELINQLMASFQELSDIPNITERKIRHVGKLLFDTRNYRHLISPIFPYALYVQIIEQCPTERIGVFALKQLSLFARYSSFPFKEIKDGHLDTFLNIFLQSTDEVTLSATINIFLYFLKHFPDFRDVLIEKGALEVCATRPFSARMPNLILQMILITPTLPNEIIYQIAQIFSMYISFFDKNDNLAQLIASNTIDALGSLLEVGFSPFDFSILNDFMEQFLESQNEKIVCSTIKIIMNLPTPTIQYAQKCLDRMASFQNYNIINLLLKLFIKKSDEWCGFHIDQQLIELCLHYSSSDEIGFDDSLLCLRVLFNYYPFSQTYDGRMVDLLLKFLTTPSTSSECLKRLNDLFSSEFEGNEKFEFATKIEESYDDFQAVIDEDEDCSLLASEFLNRFEEWKSHIAE</sequence>
<dbReference type="RefSeq" id="XP_068352213.1">
    <property type="nucleotide sequence ID" value="XM_068494421.1"/>
</dbReference>
<organism evidence="1 2">
    <name type="scientific">Tritrichomonas foetus</name>
    <dbReference type="NCBI Taxonomy" id="1144522"/>
    <lineage>
        <taxon>Eukaryota</taxon>
        <taxon>Metamonada</taxon>
        <taxon>Parabasalia</taxon>
        <taxon>Tritrichomonadida</taxon>
        <taxon>Tritrichomonadidae</taxon>
        <taxon>Tritrichomonas</taxon>
    </lineage>
</organism>
<dbReference type="EMBL" id="MLAK01001026">
    <property type="protein sequence ID" value="OHS99076.1"/>
    <property type="molecule type" value="Genomic_DNA"/>
</dbReference>